<sequence length="129" mass="14414">MDRYASMKFYLTLTVLLLIAFAGVNGLILGFAYQRRYVGCLWYALACSNFVSNVPRQQQCLALPKHLIRHEIRMQDLKAKTKVNWALKELFSFDQVEDAFGEVTSVGTDGNAAVETACGTVCADKLLMP</sequence>
<protein>
    <submittedName>
        <fullName evidence="1">Uncharacterized protein</fullName>
    </submittedName>
</protein>
<dbReference type="Proteomes" id="UP000267029">
    <property type="component" value="Unassembled WGS sequence"/>
</dbReference>
<evidence type="ECO:0000313" key="1">
    <source>
        <dbReference type="EMBL" id="VDD84560.1"/>
    </source>
</evidence>
<dbReference type="AlphaFoldDB" id="A0A0R3URQ7"/>
<evidence type="ECO:0000313" key="2">
    <source>
        <dbReference type="Proteomes" id="UP000267029"/>
    </source>
</evidence>
<reference evidence="1 2" key="1">
    <citation type="submission" date="2018-10" db="EMBL/GenBank/DDBJ databases">
        <authorList>
            <consortium name="Pathogen Informatics"/>
        </authorList>
    </citation>
    <scope>NUCLEOTIDE SEQUENCE [LARGE SCALE GENOMIC DNA]</scope>
</reference>
<name>A0A0R3URQ7_MESCO</name>
<keyword evidence="2" id="KW-1185">Reference proteome</keyword>
<organism evidence="1 2">
    <name type="scientific">Mesocestoides corti</name>
    <name type="common">Flatworm</name>
    <dbReference type="NCBI Taxonomy" id="53468"/>
    <lineage>
        <taxon>Eukaryota</taxon>
        <taxon>Metazoa</taxon>
        <taxon>Spiralia</taxon>
        <taxon>Lophotrochozoa</taxon>
        <taxon>Platyhelminthes</taxon>
        <taxon>Cestoda</taxon>
        <taxon>Eucestoda</taxon>
        <taxon>Cyclophyllidea</taxon>
        <taxon>Mesocestoididae</taxon>
        <taxon>Mesocestoides</taxon>
    </lineage>
</organism>
<proteinExistence type="predicted"/>
<dbReference type="EMBL" id="UXSR01006616">
    <property type="protein sequence ID" value="VDD84560.1"/>
    <property type="molecule type" value="Genomic_DNA"/>
</dbReference>
<accession>A0A0R3URQ7</accession>
<gene>
    <name evidence="1" type="ORF">MCOS_LOCUS10563</name>
</gene>